<comment type="subunit">
    <text evidence="6">Component of the mitochondrial contact site and cristae organizing system (MICOS) complex.</text>
</comment>
<keyword evidence="5 6" id="KW-0472">Membrane</keyword>
<evidence type="ECO:0000256" key="6">
    <source>
        <dbReference type="RuleBase" id="RU363021"/>
    </source>
</evidence>
<protein>
    <recommendedName>
        <fullName evidence="6">MICOS complex subunit</fullName>
    </recommendedName>
</protein>
<keyword evidence="6" id="KW-0999">Mitochondrion inner membrane</keyword>
<dbReference type="GO" id="GO:0005774">
    <property type="term" value="C:vacuolar membrane"/>
    <property type="evidence" value="ECO:0007669"/>
    <property type="project" value="TreeGrafter"/>
</dbReference>
<reference evidence="10" key="1">
    <citation type="journal article" date="2017" name="Genome Announc.">
        <title>Genome sequences of Cyberlindnera fabianii 65, Pichia kudriavzevii 129, and Saccharomyces cerevisiae 131 isolated from fermented masau fruits in Zimbabwe.</title>
        <authorList>
            <person name="van Rijswijck I.M.H."/>
            <person name="Derks M.F.L."/>
            <person name="Abee T."/>
            <person name="de Ridder D."/>
            <person name="Smid E.J."/>
        </authorList>
    </citation>
    <scope>NUCLEOTIDE SEQUENCE [LARGE SCALE GENOMIC DNA]</scope>
    <source>
        <strain evidence="10">129</strain>
    </source>
</reference>
<dbReference type="AlphaFoldDB" id="A0A1V2LU18"/>
<feature type="transmembrane region" description="Helical" evidence="6">
    <location>
        <begin position="410"/>
        <end position="427"/>
    </location>
</feature>
<feature type="transmembrane region" description="Helical" evidence="6">
    <location>
        <begin position="322"/>
        <end position="345"/>
    </location>
</feature>
<name>A0A1V2LU18_PICKU</name>
<feature type="transmembrane region" description="Helical" evidence="6">
    <location>
        <begin position="595"/>
        <end position="615"/>
    </location>
</feature>
<feature type="transmembrane region" description="Helical" evidence="6">
    <location>
        <begin position="508"/>
        <end position="531"/>
    </location>
</feature>
<feature type="compositionally biased region" description="Polar residues" evidence="7">
    <location>
        <begin position="51"/>
        <end position="83"/>
    </location>
</feature>
<dbReference type="PANTHER" id="PTHR22950:SF666">
    <property type="entry name" value="VACUOLAR AMINO ACID TRANSPORTER 4"/>
    <property type="match status" value="1"/>
</dbReference>
<feature type="transmembrane region" description="Helical" evidence="6">
    <location>
        <begin position="551"/>
        <end position="575"/>
    </location>
</feature>
<feature type="transmembrane region" description="Helical" evidence="6">
    <location>
        <begin position="434"/>
        <end position="455"/>
    </location>
</feature>
<sequence length="910" mass="101007">MSSFENSNVLSPHFEKAINRRQSTAKLSSSLANTPASASQLTTIYRDRHSSASTNGGTEGNSVPRHSSSFSANLGSAMPSNSPRKPVFANSSYINTSTSPAVESDDESSASTSANANGNSNPTSNANMTNNDLMFHAVSPAGSYGSFVNDSTIVKNVAKHLPTDPQNALKLPSGDITRDLYQLNQQSALRRSKSNEFLADRRGSMASQMRLPGGFRRDFIQMKKQKFGYTLSQPSFLTKNFLEFLTIYGHFAGEDLEDEDFLACDIDTSSDKQDEESPLVSGQRHAVKEDTKKSSSLKAFFLLIKAFIGTGVLFLPKAFSNGGLVFCVILLFFFSVLSYFCYYFLAQSTFTSGISSFTELGNKTFGKNLKRLILISIVASQIGFVAAYTVFTAENLRAFVRNTVRLEFPLYYFVIFETICFAPMSLIRNITKLSIAALLANIFILTGIATIVFYTAKDLIKNGPAEVKLFNPDSWSLFVGVAIFAFEGIGLIIPIQQSMRNPEDFPKVLLAVISVCCFLFIGIGWLCYATYGEDVQTMVILNLPQDSYAVISIQFFYSLAIMLSVPLQLLPAIRLMEARLFKRRQSGRVDPKTKWYKNIFRVMVTLLTSTIAYYGSANLDMFVSFIGSVACIPLVYMYPPMIHYKIVAQGRFARYVDAIIVLVGGVSMVYTTFLLFLVTLEHRKQADMGRSFYKDEEEKYSVPGLPTVEQVKTEEKPDATTIAAAPETEVRINKYGNLITTAPALQKLVSQIRESTEESYAKFIEKYEYITGTGKAHLAMAGHRIAEFKGEDETLLPNICGVLTATLAGSIIARSHSFPIRFLFPVLFGSVALKYSLPQTYNNIATEVKEIGLNVEEKYFPEFKQTRAGAAAKKEELFHSVDQLKEDSWNGLVSSVSSSRRFICETFKKD</sequence>
<accession>A0A1V2LU18</accession>
<evidence type="ECO:0000256" key="3">
    <source>
        <dbReference type="ARBA" id="ARBA00022692"/>
    </source>
</evidence>
<comment type="subcellular location">
    <subcellularLocation>
        <location evidence="1">Membrane</location>
        <topology evidence="1">Multi-pass membrane protein</topology>
    </subcellularLocation>
    <subcellularLocation>
        <location evidence="6">Mitochondrion inner membrane</location>
    </subcellularLocation>
</comment>
<dbReference type="Pfam" id="PF09769">
    <property type="entry name" value="ApoO"/>
    <property type="match status" value="1"/>
</dbReference>
<keyword evidence="3 6" id="KW-0812">Transmembrane</keyword>
<organism evidence="9 10">
    <name type="scientific">Pichia kudriavzevii</name>
    <name type="common">Yeast</name>
    <name type="synonym">Issatchenkia orientalis</name>
    <dbReference type="NCBI Taxonomy" id="4909"/>
    <lineage>
        <taxon>Eukaryota</taxon>
        <taxon>Fungi</taxon>
        <taxon>Dikarya</taxon>
        <taxon>Ascomycota</taxon>
        <taxon>Saccharomycotina</taxon>
        <taxon>Pichiomycetes</taxon>
        <taxon>Pichiales</taxon>
        <taxon>Pichiaceae</taxon>
        <taxon>Pichia</taxon>
    </lineage>
</organism>
<evidence type="ECO:0000259" key="8">
    <source>
        <dbReference type="Pfam" id="PF01490"/>
    </source>
</evidence>
<feature type="transmembrane region" description="Helical" evidence="6">
    <location>
        <begin position="659"/>
        <end position="680"/>
    </location>
</feature>
<feature type="transmembrane region" description="Helical" evidence="6">
    <location>
        <begin position="621"/>
        <end position="638"/>
    </location>
</feature>
<feature type="transmembrane region" description="Helical" evidence="6">
    <location>
        <begin position="372"/>
        <end position="390"/>
    </location>
</feature>
<comment type="caution">
    <text evidence="9">The sequence shown here is derived from an EMBL/GenBank/DDBJ whole genome shotgun (WGS) entry which is preliminary data.</text>
</comment>
<feature type="domain" description="Amino acid transporter transmembrane" evidence="8">
    <location>
        <begin position="293"/>
        <end position="674"/>
    </location>
</feature>
<feature type="region of interest" description="Disordered" evidence="7">
    <location>
        <begin position="49"/>
        <end position="83"/>
    </location>
</feature>
<evidence type="ECO:0000313" key="10">
    <source>
        <dbReference type="Proteomes" id="UP000189274"/>
    </source>
</evidence>
<dbReference type="GO" id="GO:0061617">
    <property type="term" value="C:MICOS complex"/>
    <property type="evidence" value="ECO:0007669"/>
    <property type="project" value="UniProtKB-UniRule"/>
</dbReference>
<keyword evidence="4 6" id="KW-1133">Transmembrane helix</keyword>
<dbReference type="InterPro" id="IPR013057">
    <property type="entry name" value="AA_transpt_TM"/>
</dbReference>
<feature type="region of interest" description="Disordered" evidence="7">
    <location>
        <begin position="98"/>
        <end position="128"/>
    </location>
</feature>
<feature type="compositionally biased region" description="Low complexity" evidence="7">
    <location>
        <begin position="109"/>
        <end position="127"/>
    </location>
</feature>
<evidence type="ECO:0000313" key="9">
    <source>
        <dbReference type="EMBL" id="ONH77627.1"/>
    </source>
</evidence>
<evidence type="ECO:0000256" key="5">
    <source>
        <dbReference type="ARBA" id="ARBA00023136"/>
    </source>
</evidence>
<evidence type="ECO:0000256" key="7">
    <source>
        <dbReference type="SAM" id="MobiDB-lite"/>
    </source>
</evidence>
<proteinExistence type="inferred from homology"/>
<feature type="transmembrane region" description="Helical" evidence="6">
    <location>
        <begin position="475"/>
        <end position="496"/>
    </location>
</feature>
<dbReference type="PANTHER" id="PTHR22950">
    <property type="entry name" value="AMINO ACID TRANSPORTER"/>
    <property type="match status" value="1"/>
</dbReference>
<comment type="function">
    <text evidence="6">Component of the MICOS complex, a large protein complex of the mitochondrial inner membrane that plays crucial roles in the maintenance of crista junctions, inner membrane architecture, and formation of contact sites to the outer membrane.</text>
</comment>
<evidence type="ECO:0000256" key="4">
    <source>
        <dbReference type="ARBA" id="ARBA00022989"/>
    </source>
</evidence>
<dbReference type="VEuPathDB" id="FungiDB:C5L36_0E00840"/>
<gene>
    <name evidence="9" type="ORF">BOH78_0294</name>
</gene>
<dbReference type="Pfam" id="PF01490">
    <property type="entry name" value="Aa_trans"/>
    <property type="match status" value="1"/>
</dbReference>
<comment type="similarity">
    <text evidence="2">Belongs to the amino acid/polyamine transporter 2 family.</text>
</comment>
<dbReference type="InterPro" id="IPR019166">
    <property type="entry name" value="MIC26/MIC27"/>
</dbReference>
<dbReference type="EMBL" id="MQVM01000001">
    <property type="protein sequence ID" value="ONH77627.1"/>
    <property type="molecule type" value="Genomic_DNA"/>
</dbReference>
<evidence type="ECO:0000256" key="1">
    <source>
        <dbReference type="ARBA" id="ARBA00004141"/>
    </source>
</evidence>
<dbReference type="GO" id="GO:0005302">
    <property type="term" value="F:L-tyrosine transmembrane transporter activity"/>
    <property type="evidence" value="ECO:0007669"/>
    <property type="project" value="TreeGrafter"/>
</dbReference>
<evidence type="ECO:0000256" key="2">
    <source>
        <dbReference type="ARBA" id="ARBA00008066"/>
    </source>
</evidence>
<dbReference type="GO" id="GO:0042407">
    <property type="term" value="P:cristae formation"/>
    <property type="evidence" value="ECO:0007669"/>
    <property type="project" value="InterPro"/>
</dbReference>
<dbReference type="Proteomes" id="UP000189274">
    <property type="component" value="Unassembled WGS sequence"/>
</dbReference>
<keyword evidence="6" id="KW-0496">Mitochondrion</keyword>
<dbReference type="VEuPathDB" id="FungiDB:C5L36_0E00830"/>